<feature type="transmembrane region" description="Helical" evidence="1">
    <location>
        <begin position="78"/>
        <end position="97"/>
    </location>
</feature>
<proteinExistence type="predicted"/>
<feature type="transmembrane region" description="Helical" evidence="1">
    <location>
        <begin position="7"/>
        <end position="29"/>
    </location>
</feature>
<feature type="transmembrane region" description="Helical" evidence="1">
    <location>
        <begin position="103"/>
        <end position="124"/>
    </location>
</feature>
<gene>
    <name evidence="2" type="ORF">HELGO_WM42704</name>
</gene>
<evidence type="ECO:0000313" key="2">
    <source>
        <dbReference type="EMBL" id="CAA6814108.1"/>
    </source>
</evidence>
<dbReference type="EMBL" id="CACVAV010000229">
    <property type="protein sequence ID" value="CAA6814108.1"/>
    <property type="molecule type" value="Genomic_DNA"/>
</dbReference>
<name>A0A6S6TGS2_9GAMM</name>
<keyword evidence="1" id="KW-1133">Transmembrane helix</keyword>
<keyword evidence="1" id="KW-0812">Transmembrane</keyword>
<feature type="transmembrane region" description="Helical" evidence="1">
    <location>
        <begin position="49"/>
        <end position="66"/>
    </location>
</feature>
<keyword evidence="1" id="KW-0472">Membrane</keyword>
<evidence type="ECO:0000256" key="1">
    <source>
        <dbReference type="SAM" id="Phobius"/>
    </source>
</evidence>
<sequence>MIKIFQLFPLFGVLLFAYWLLAAVGYFPAHLNDILVSITLPSEAIWEPTWGDFIVLLGILMLYFELFKATRTTESTIIDHLLSTFVLIGYLVIWLIYPWGGNSVFLILAAMSFLDVIAGFTITISSARRDLSLGGA</sequence>
<protein>
    <submittedName>
        <fullName evidence="2">Uncharacterized protein</fullName>
    </submittedName>
</protein>
<reference evidence="2" key="1">
    <citation type="submission" date="2020-01" db="EMBL/GenBank/DDBJ databases">
        <authorList>
            <person name="Meier V. D."/>
            <person name="Meier V D."/>
        </authorList>
    </citation>
    <scope>NUCLEOTIDE SEQUENCE</scope>
    <source>
        <strain evidence="2">HLG_WM_MAG_08</strain>
    </source>
</reference>
<organism evidence="2">
    <name type="scientific">uncultured Thiotrichaceae bacterium</name>
    <dbReference type="NCBI Taxonomy" id="298394"/>
    <lineage>
        <taxon>Bacteria</taxon>
        <taxon>Pseudomonadati</taxon>
        <taxon>Pseudomonadota</taxon>
        <taxon>Gammaproteobacteria</taxon>
        <taxon>Thiotrichales</taxon>
        <taxon>Thiotrichaceae</taxon>
        <taxon>environmental samples</taxon>
    </lineage>
</organism>
<accession>A0A6S6TGS2</accession>
<dbReference type="AlphaFoldDB" id="A0A6S6TGS2"/>